<name>D2S348_HALTV</name>
<dbReference type="EMBL" id="CP001864">
    <property type="protein sequence ID" value="ADB63795.1"/>
    <property type="molecule type" value="Genomic_DNA"/>
</dbReference>
<dbReference type="KEGG" id="htu:Htur_5164"/>
<gene>
    <name evidence="1" type="ordered locus">Htur_5164</name>
</gene>
<evidence type="ECO:0000313" key="2">
    <source>
        <dbReference type="Proteomes" id="UP000001903"/>
    </source>
</evidence>
<dbReference type="Proteomes" id="UP000001903">
    <property type="component" value="Plasmid pHTUR04"/>
</dbReference>
<proteinExistence type="predicted"/>
<keyword evidence="2" id="KW-1185">Reference proteome</keyword>
<dbReference type="HOGENOM" id="CLU_3038980_0_0_2"/>
<dbReference type="AlphaFoldDB" id="D2S348"/>
<evidence type="ECO:0008006" key="3">
    <source>
        <dbReference type="Google" id="ProtNLM"/>
    </source>
</evidence>
<sequence>MSVLIDLLNWIGDARSGAERTNVHYECRRCGTTLSTDEANCSSCGSTEIAAIPL</sequence>
<reference evidence="1 2" key="1">
    <citation type="journal article" date="2010" name="Stand. Genomic Sci.">
        <title>Complete genome sequence of Haloterrigena turkmenica type strain (4k).</title>
        <authorList>
            <person name="Saunders E."/>
            <person name="Tindall B.J."/>
            <person name="Fahnrich R."/>
            <person name="Lapidus A."/>
            <person name="Copeland A."/>
            <person name="Del Rio T.G."/>
            <person name="Lucas S."/>
            <person name="Chen F."/>
            <person name="Tice H."/>
            <person name="Cheng J.F."/>
            <person name="Han C."/>
            <person name="Detter J.C."/>
            <person name="Bruce D."/>
            <person name="Goodwin L."/>
            <person name="Chain P."/>
            <person name="Pitluck S."/>
            <person name="Pati A."/>
            <person name="Ivanova N."/>
            <person name="Mavromatis K."/>
            <person name="Chen A."/>
            <person name="Palaniappan K."/>
            <person name="Land M."/>
            <person name="Hauser L."/>
            <person name="Chang Y.J."/>
            <person name="Jeffries C.D."/>
            <person name="Brettin T."/>
            <person name="Rohde M."/>
            <person name="Goker M."/>
            <person name="Bristow J."/>
            <person name="Eisen J.A."/>
            <person name="Markowitz V."/>
            <person name="Hugenholtz P."/>
            <person name="Klenk H.P."/>
            <person name="Kyrpides N.C."/>
        </authorList>
    </citation>
    <scope>NUCLEOTIDE SEQUENCE [LARGE SCALE GENOMIC DNA]</scope>
    <source>
        <strain evidence="2">ATCC 51198 / DSM 5511 / JCM 9101 / NCIMB 13204 / VKM B-1734 / 4k</strain>
    </source>
</reference>
<geneLocation type="plasmid" evidence="1 2">
    <name>pHTUR04</name>
</geneLocation>
<evidence type="ECO:0000313" key="1">
    <source>
        <dbReference type="EMBL" id="ADB63795.1"/>
    </source>
</evidence>
<protein>
    <recommendedName>
        <fullName evidence="3">Zinc-ribbon domain-containing protein</fullName>
    </recommendedName>
</protein>
<keyword evidence="1" id="KW-0614">Plasmid</keyword>
<accession>D2S348</accession>
<dbReference type="eggNOG" id="arCOG07976">
    <property type="taxonomic scope" value="Archaea"/>
</dbReference>
<organism evidence="1 2">
    <name type="scientific">Haloterrigena turkmenica (strain ATCC 51198 / DSM 5511 / JCM 9101 / NCIMB 13204 / VKM B-1734 / 4k)</name>
    <name type="common">Halococcus turkmenicus</name>
    <dbReference type="NCBI Taxonomy" id="543526"/>
    <lineage>
        <taxon>Archaea</taxon>
        <taxon>Methanobacteriati</taxon>
        <taxon>Methanobacteriota</taxon>
        <taxon>Stenosarchaea group</taxon>
        <taxon>Halobacteria</taxon>
        <taxon>Halobacteriales</taxon>
        <taxon>Natrialbaceae</taxon>
        <taxon>Haloterrigena</taxon>
    </lineage>
</organism>